<comment type="similarity">
    <text evidence="1">Belongs to the glycosyl hydrolase 1 family.</text>
</comment>
<dbReference type="AlphaFoldDB" id="A0A4R9BUB8"/>
<dbReference type="Proteomes" id="UP000297626">
    <property type="component" value="Unassembled WGS sequence"/>
</dbReference>
<evidence type="ECO:0000259" key="4">
    <source>
        <dbReference type="Pfam" id="PF00078"/>
    </source>
</evidence>
<dbReference type="EMBL" id="SOHN01000003">
    <property type="protein sequence ID" value="TFD91233.1"/>
    <property type="molecule type" value="Genomic_DNA"/>
</dbReference>
<dbReference type="GO" id="GO:0003964">
    <property type="term" value="F:RNA-directed DNA polymerase activity"/>
    <property type="evidence" value="ECO:0007669"/>
    <property type="project" value="UniProtKB-KW"/>
</dbReference>
<dbReference type="Pfam" id="PF00078">
    <property type="entry name" value="RVT_1"/>
    <property type="match status" value="1"/>
</dbReference>
<keyword evidence="5" id="KW-0808">Transferase</keyword>
<evidence type="ECO:0000256" key="1">
    <source>
        <dbReference type="ARBA" id="ARBA00010838"/>
    </source>
</evidence>
<dbReference type="RefSeq" id="WP_134526097.1">
    <property type="nucleotide sequence ID" value="NZ_SOHN01000003.1"/>
</dbReference>
<sequence>MSWTLADMGKAYRKAKVDLYYTTSPSMLAIADYEVALESNLRRLLDKINGTATDWVEEVDFFGGYTYLPTSVKDIIQAEGEEELKLSAPRAVWGQTLDRMSAQKPPRRPTAEFRLTAKCSLDLHVLSTLWMMKVGHKFDRCLKPSAYGNRLRRQSDGEVNELSLGSFSPYMAPFRAWRDKGLAAMTEALSDEKKVIAITADVSSFYHELNPDFMLDTAFVSGVLGLELSANEEKLNFLFINAITAWAASTPLEQGLPVGLPASALIANMALIELDRMMEREVVPLYYGRYVDDIMLVMENGAGFTTPAELWDWLFSRSGTRLSRAAGESPGVQYSAPYLENSCILFANAKNKIFLLEGVSGRVLVDSIERQVQERASEWRSLPSLPQQASDVATEMVAATQSDGEIADNLRKTDSLTMRRAGFALQLRDLEAYERDLEPEVWRDHRLAFYGAFVEHVLVLPNFFELATYITRVIRLATACKDFVQLAEMIVAINSLVDRVSDDCNVCVKSKNVDDIPGSDVVNSWKYHLTLSLYESLGSAFPSALSPSEKIRWEAIIALPEMRALSLQGIGETALQTQHARFFMHDLAYSPLRFAFLPKELVSQRGLVRGQTETIGDPVALLTEPVWRGLQAVMRWIDLLPEAIPIGLAFPTRPFSLAELFVVVRDPFAPESRKALSDAMLSLRGFSLISKLPYLESCTNPSLRVQSALPAKTKRIALGSWKTADESWTASVVKCVDPDADRYRRLNTLINEAISQSGGIDYLILPELALPAKWFMRIAHKLQARRISLIAGIEYLHAGEHGIRNQVWAALAHDGLGFPSMMIYRQDKQQLALHEEQELHRLGGLKLHSSSAEQPLTVIHHGGFSFAILVCSELTNINHRARLRGQIDALFVPEWNRDTTTFEALVESAALDIHAFIIQCNDRQYGDSRIRAPYRDAWKRDIVKIKGGVRDYIVTGDINVESLRQFQSSHRSADGPFKPMPDGFQIAAERKILPVRD</sequence>
<evidence type="ECO:0000256" key="2">
    <source>
        <dbReference type="ARBA" id="ARBA00023295"/>
    </source>
</evidence>
<proteinExistence type="inferred from homology"/>
<organism evidence="5 6">
    <name type="scientific">Cryobacterium serini</name>
    <dbReference type="NCBI Taxonomy" id="1259201"/>
    <lineage>
        <taxon>Bacteria</taxon>
        <taxon>Bacillati</taxon>
        <taxon>Actinomycetota</taxon>
        <taxon>Actinomycetes</taxon>
        <taxon>Micrococcales</taxon>
        <taxon>Microbacteriaceae</taxon>
        <taxon>Cryobacterium</taxon>
    </lineage>
</organism>
<keyword evidence="5" id="KW-0695">RNA-directed DNA polymerase</keyword>
<dbReference type="Gene3D" id="3.60.110.10">
    <property type="entry name" value="Carbon-nitrogen hydrolase"/>
    <property type="match status" value="1"/>
</dbReference>
<dbReference type="InterPro" id="IPR018120">
    <property type="entry name" value="Glyco_hydro_1_AS"/>
</dbReference>
<evidence type="ECO:0000313" key="5">
    <source>
        <dbReference type="EMBL" id="TFD91233.1"/>
    </source>
</evidence>
<dbReference type="GO" id="GO:0016798">
    <property type="term" value="F:hydrolase activity, acting on glycosyl bonds"/>
    <property type="evidence" value="ECO:0007669"/>
    <property type="project" value="UniProtKB-KW"/>
</dbReference>
<comment type="caution">
    <text evidence="5">The sequence shown here is derived from an EMBL/GenBank/DDBJ whole genome shotgun (WGS) entry which is preliminary data.</text>
</comment>
<keyword evidence="6" id="KW-1185">Reference proteome</keyword>
<dbReference type="InterPro" id="IPR036526">
    <property type="entry name" value="C-N_Hydrolase_sf"/>
</dbReference>
<accession>A0A4R9BUB8</accession>
<name>A0A4R9BUB8_9MICO</name>
<feature type="domain" description="Reverse transcriptase" evidence="4">
    <location>
        <begin position="185"/>
        <end position="300"/>
    </location>
</feature>
<dbReference type="SUPFAM" id="SSF56317">
    <property type="entry name" value="Carbon-nitrogen hydrolase"/>
    <property type="match status" value="1"/>
</dbReference>
<evidence type="ECO:0000313" key="6">
    <source>
        <dbReference type="Proteomes" id="UP000297626"/>
    </source>
</evidence>
<feature type="active site" description="Nucleophile" evidence="3">
    <location>
        <position position="299"/>
    </location>
</feature>
<evidence type="ECO:0000256" key="3">
    <source>
        <dbReference type="PROSITE-ProRule" id="PRU10055"/>
    </source>
</evidence>
<keyword evidence="2" id="KW-0378">Hydrolase</keyword>
<reference evidence="5 6" key="1">
    <citation type="submission" date="2019-03" db="EMBL/GenBank/DDBJ databases">
        <title>Genomics of glacier-inhabiting Cryobacterium strains.</title>
        <authorList>
            <person name="Liu Q."/>
            <person name="Xin Y.-H."/>
        </authorList>
    </citation>
    <scope>NUCLEOTIDE SEQUENCE [LARGE SCALE GENOMIC DNA]</scope>
    <source>
        <strain evidence="5 6">Sr54</strain>
    </source>
</reference>
<dbReference type="InterPro" id="IPR000477">
    <property type="entry name" value="RT_dom"/>
</dbReference>
<dbReference type="CDD" id="cd01646">
    <property type="entry name" value="RT_Bac_retron_I"/>
    <property type="match status" value="1"/>
</dbReference>
<keyword evidence="5" id="KW-0548">Nucleotidyltransferase</keyword>
<dbReference type="PROSITE" id="PS00572">
    <property type="entry name" value="GLYCOSYL_HYDROL_F1_1"/>
    <property type="match status" value="1"/>
</dbReference>
<keyword evidence="2" id="KW-0326">Glycosidase</keyword>
<gene>
    <name evidence="5" type="ORF">E3T51_00505</name>
</gene>
<protein>
    <submittedName>
        <fullName evidence="5">Reverse transcriptase</fullName>
    </submittedName>
</protein>